<dbReference type="Pfam" id="PF10927">
    <property type="entry name" value="DUF2738"/>
    <property type="match status" value="1"/>
</dbReference>
<accession>A0A2D0XMI6</accession>
<reference evidence="2" key="1">
    <citation type="submission" date="2017-05" db="EMBL/GenBank/DDBJ databases">
        <title>Comparative genomics and virulence of Dutch common midwife toad ranaviruses.</title>
        <authorList>
            <person name="Saucedo B."/>
            <person name="Suarez N."/>
            <person name="Hughes J."/>
            <person name="van Beurden S.J."/>
        </authorList>
    </citation>
    <scope>NUCLEOTIDE SEQUENCE</scope>
    <source>
        <strain evidence="2">Pe/2015/Netherlands/UU3151009019</strain>
    </source>
</reference>
<evidence type="ECO:0000256" key="1">
    <source>
        <dbReference type="SAM" id="MobiDB-lite"/>
    </source>
</evidence>
<organism evidence="2">
    <name type="scientific">Common midwife toad virus</name>
    <dbReference type="NCBI Taxonomy" id="540070"/>
    <lineage>
        <taxon>Viruses</taxon>
        <taxon>Varidnaviria</taxon>
        <taxon>Bamfordvirae</taxon>
        <taxon>Nucleocytoviricota</taxon>
        <taxon>Megaviricetes</taxon>
        <taxon>Pimascovirales</taxon>
        <taxon>Pimascovirales incertae sedis</taxon>
        <taxon>Iridoviridae</taxon>
        <taxon>Alphairidovirinae</taxon>
        <taxon>Ranavirus</taxon>
        <taxon>Ranavirus alytes1</taxon>
    </lineage>
</organism>
<gene>
    <name evidence="2" type="primary">orf82L</name>
</gene>
<name>A0A2D0XMI6_9VIRU</name>
<dbReference type="Proteomes" id="UP000317019">
    <property type="component" value="Segment"/>
</dbReference>
<dbReference type="InterPro" id="IPR024416">
    <property type="entry name" value="DUF2738"/>
</dbReference>
<proteinExistence type="predicted"/>
<sequence>MGRVRLCPPAHGYIGLLQAGKGPDGEARDARRAQGGDFCTRKLHRERGAPKQASEVCHKEDGSHHPHGPQARLSEQVGFLKPFPLLVETVYGEMVSCDHGFICKRFFLLSIRFAPKLRFNRRNETKRGPGRQHIRSLSQTIAMDPTSFDKTKLCFGKPTKFSKVAGAHIINIRYEDKVTKAKVPLSFHTPILFSFGAKTSSFQDGDDNWSMSLMCYDTNKGPSPQETAFIKALEAIECRVKKHLKDKDVKKATGKWYQDPLIDMMSMFYRKMEDGVVVPDRAPALYPKLLKSKNNPGQVATGFYKFVRGKEVKIPVVKEKCRVLCDLAIDSIFLGAKPSIQIKLVDVFLVELIGERKKTLKLSKLPSAVQAEINKYSADTDEEEEEEEDNAEDTEEEEEEADQ</sequence>
<feature type="compositionally biased region" description="Acidic residues" evidence="1">
    <location>
        <begin position="379"/>
        <end position="403"/>
    </location>
</feature>
<feature type="region of interest" description="Disordered" evidence="1">
    <location>
        <begin position="373"/>
        <end position="403"/>
    </location>
</feature>
<dbReference type="EMBL" id="MF125269">
    <property type="protein sequence ID" value="ASH98917.1"/>
    <property type="molecule type" value="Genomic_DNA"/>
</dbReference>
<feature type="region of interest" description="Disordered" evidence="1">
    <location>
        <begin position="43"/>
        <end position="70"/>
    </location>
</feature>
<protein>
    <submittedName>
        <fullName evidence="2">p31K protein</fullName>
    </submittedName>
</protein>
<evidence type="ECO:0000313" key="2">
    <source>
        <dbReference type="EMBL" id="ASH98917.1"/>
    </source>
</evidence>